<comment type="similarity">
    <text evidence="2">Belongs to the methyl-accepting chemotaxis (MCP) protein family.</text>
</comment>
<protein>
    <submittedName>
        <fullName evidence="4">Methyl-accepting chemotaxis protein</fullName>
    </submittedName>
</protein>
<dbReference type="PANTHER" id="PTHR43531:SF11">
    <property type="entry name" value="METHYL-ACCEPTING CHEMOTAXIS PROTEIN 3"/>
    <property type="match status" value="1"/>
</dbReference>
<keyword evidence="1" id="KW-0145">Chemotaxis</keyword>
<evidence type="ECO:0000313" key="5">
    <source>
        <dbReference type="Proteomes" id="UP000243205"/>
    </source>
</evidence>
<organism evidence="4 5">
    <name type="scientific">Desulfuromonas thiophila</name>
    <dbReference type="NCBI Taxonomy" id="57664"/>
    <lineage>
        <taxon>Bacteria</taxon>
        <taxon>Pseudomonadati</taxon>
        <taxon>Thermodesulfobacteriota</taxon>
        <taxon>Desulfuromonadia</taxon>
        <taxon>Desulfuromonadales</taxon>
        <taxon>Desulfuromonadaceae</taxon>
        <taxon>Desulfuromonas</taxon>
    </lineage>
</organism>
<accession>A0A1G7E4Q6</accession>
<dbReference type="GO" id="GO:0004888">
    <property type="term" value="F:transmembrane signaling receptor activity"/>
    <property type="evidence" value="ECO:0007669"/>
    <property type="project" value="TreeGrafter"/>
</dbReference>
<feature type="region of interest" description="Disordered" evidence="3">
    <location>
        <begin position="1"/>
        <end position="26"/>
    </location>
</feature>
<gene>
    <name evidence="4" type="ORF">SAMN05661003_11742</name>
</gene>
<evidence type="ECO:0000256" key="2">
    <source>
        <dbReference type="ARBA" id="ARBA00029447"/>
    </source>
</evidence>
<keyword evidence="5" id="KW-1185">Reference proteome</keyword>
<dbReference type="EMBL" id="FNAQ01000017">
    <property type="protein sequence ID" value="SDE58335.1"/>
    <property type="molecule type" value="Genomic_DNA"/>
</dbReference>
<reference evidence="5" key="1">
    <citation type="submission" date="2016-10" db="EMBL/GenBank/DDBJ databases">
        <authorList>
            <person name="Varghese N."/>
            <person name="Submissions S."/>
        </authorList>
    </citation>
    <scope>NUCLEOTIDE SEQUENCE [LARGE SCALE GENOMIC DNA]</scope>
    <source>
        <strain evidence="5">DSM 8987</strain>
    </source>
</reference>
<feature type="compositionally biased region" description="Low complexity" evidence="3">
    <location>
        <begin position="9"/>
        <end position="24"/>
    </location>
</feature>
<feature type="region of interest" description="Disordered" evidence="3">
    <location>
        <begin position="61"/>
        <end position="98"/>
    </location>
</feature>
<dbReference type="GO" id="GO:0005886">
    <property type="term" value="C:plasma membrane"/>
    <property type="evidence" value="ECO:0007669"/>
    <property type="project" value="TreeGrafter"/>
</dbReference>
<evidence type="ECO:0000256" key="1">
    <source>
        <dbReference type="ARBA" id="ARBA00022500"/>
    </source>
</evidence>
<dbReference type="PANTHER" id="PTHR43531">
    <property type="entry name" value="PROTEIN ICFG"/>
    <property type="match status" value="1"/>
</dbReference>
<feature type="non-terminal residue" evidence="4">
    <location>
        <position position="1"/>
    </location>
</feature>
<dbReference type="AlphaFoldDB" id="A0A1G7E4Q6"/>
<feature type="compositionally biased region" description="Low complexity" evidence="3">
    <location>
        <begin position="61"/>
        <end position="79"/>
    </location>
</feature>
<sequence length="98" mass="10264">LDQVIQQNASASEEMASTSEELSSQAEQLQDTISFFRVATTGKSQRRASAPKVPPRIAHVARGGAARPAAKAGAASGAGVLLDMGSGKDKLDDEFEEY</sequence>
<evidence type="ECO:0000256" key="3">
    <source>
        <dbReference type="SAM" id="MobiDB-lite"/>
    </source>
</evidence>
<name>A0A1G7E4Q6_9BACT</name>
<dbReference type="GO" id="GO:0006935">
    <property type="term" value="P:chemotaxis"/>
    <property type="evidence" value="ECO:0007669"/>
    <property type="project" value="UniProtKB-KW"/>
</dbReference>
<dbReference type="Proteomes" id="UP000243205">
    <property type="component" value="Unassembled WGS sequence"/>
</dbReference>
<evidence type="ECO:0000313" key="4">
    <source>
        <dbReference type="EMBL" id="SDE58335.1"/>
    </source>
</evidence>
<proteinExistence type="inferred from homology"/>
<dbReference type="InterPro" id="IPR051310">
    <property type="entry name" value="MCP_chemotaxis"/>
</dbReference>